<evidence type="ECO:0000256" key="1">
    <source>
        <dbReference type="SAM" id="Phobius"/>
    </source>
</evidence>
<proteinExistence type="predicted"/>
<evidence type="ECO:0000313" key="3">
    <source>
        <dbReference type="Proteomes" id="UP001497480"/>
    </source>
</evidence>
<sequence>MEKREVGDPTSFSFQLGCDLFLADYMISIPSLPYWNIIIGLYYDKLKGCR</sequence>
<keyword evidence="1" id="KW-0812">Transmembrane</keyword>
<gene>
    <name evidence="2" type="ORF">LLUT_LOCUS24560</name>
</gene>
<keyword evidence="3" id="KW-1185">Reference proteome</keyword>
<protein>
    <submittedName>
        <fullName evidence="2">Uncharacterized protein</fullName>
    </submittedName>
</protein>
<reference evidence="2 3" key="1">
    <citation type="submission" date="2024-03" db="EMBL/GenBank/DDBJ databases">
        <authorList>
            <person name="Martinez-Hernandez J."/>
        </authorList>
    </citation>
    <scope>NUCLEOTIDE SEQUENCE [LARGE SCALE GENOMIC DNA]</scope>
</reference>
<organism evidence="2 3">
    <name type="scientific">Lupinus luteus</name>
    <name type="common">European yellow lupine</name>
    <dbReference type="NCBI Taxonomy" id="3873"/>
    <lineage>
        <taxon>Eukaryota</taxon>
        <taxon>Viridiplantae</taxon>
        <taxon>Streptophyta</taxon>
        <taxon>Embryophyta</taxon>
        <taxon>Tracheophyta</taxon>
        <taxon>Spermatophyta</taxon>
        <taxon>Magnoliopsida</taxon>
        <taxon>eudicotyledons</taxon>
        <taxon>Gunneridae</taxon>
        <taxon>Pentapetalae</taxon>
        <taxon>rosids</taxon>
        <taxon>fabids</taxon>
        <taxon>Fabales</taxon>
        <taxon>Fabaceae</taxon>
        <taxon>Papilionoideae</taxon>
        <taxon>50 kb inversion clade</taxon>
        <taxon>genistoids sensu lato</taxon>
        <taxon>core genistoids</taxon>
        <taxon>Genisteae</taxon>
        <taxon>Lupinus</taxon>
    </lineage>
</organism>
<dbReference type="EMBL" id="CAXHTB010000017">
    <property type="protein sequence ID" value="CAL0323500.1"/>
    <property type="molecule type" value="Genomic_DNA"/>
</dbReference>
<evidence type="ECO:0000313" key="2">
    <source>
        <dbReference type="EMBL" id="CAL0323500.1"/>
    </source>
</evidence>
<comment type="caution">
    <text evidence="2">The sequence shown here is derived from an EMBL/GenBank/DDBJ whole genome shotgun (WGS) entry which is preliminary data.</text>
</comment>
<accession>A0AAV1XNX4</accession>
<feature type="transmembrane region" description="Helical" evidence="1">
    <location>
        <begin position="20"/>
        <end position="43"/>
    </location>
</feature>
<keyword evidence="1" id="KW-1133">Transmembrane helix</keyword>
<dbReference type="Proteomes" id="UP001497480">
    <property type="component" value="Unassembled WGS sequence"/>
</dbReference>
<dbReference type="AlphaFoldDB" id="A0AAV1XNX4"/>
<name>A0AAV1XNX4_LUPLU</name>
<keyword evidence="1" id="KW-0472">Membrane</keyword>